<dbReference type="CDD" id="cd01700">
    <property type="entry name" value="PolY_Pol_V_umuC"/>
    <property type="match status" value="1"/>
</dbReference>
<dbReference type="PANTHER" id="PTHR11076:SF35">
    <property type="entry name" value="DNA REPAIR PROTEIN HOMOLOG YOBH"/>
    <property type="match status" value="1"/>
</dbReference>
<organism evidence="7 8">
    <name type="scientific">Candidatus Enterococcus willemsii</name>
    <dbReference type="NCBI Taxonomy" id="1857215"/>
    <lineage>
        <taxon>Bacteria</taxon>
        <taxon>Bacillati</taxon>
        <taxon>Bacillota</taxon>
        <taxon>Bacilli</taxon>
        <taxon>Lactobacillales</taxon>
        <taxon>Enterococcaceae</taxon>
        <taxon>Enterococcus</taxon>
    </lineage>
</organism>
<dbReference type="Pfam" id="PF00817">
    <property type="entry name" value="IMS"/>
    <property type="match status" value="1"/>
</dbReference>
<keyword evidence="5" id="KW-0808">Transferase</keyword>
<evidence type="ECO:0000256" key="1">
    <source>
        <dbReference type="ARBA" id="ARBA00010945"/>
    </source>
</evidence>
<dbReference type="SUPFAM" id="SSF100879">
    <property type="entry name" value="Lesion bypass DNA polymerase (Y-family), little finger domain"/>
    <property type="match status" value="1"/>
</dbReference>
<comment type="similarity">
    <text evidence="1">Belongs to the DNA polymerase type-Y family.</text>
</comment>
<keyword evidence="3" id="KW-0548">Nucleotidyltransferase</keyword>
<feature type="domain" description="UmuC" evidence="6">
    <location>
        <begin position="14"/>
        <end position="214"/>
    </location>
</feature>
<dbReference type="Gene3D" id="1.10.150.20">
    <property type="entry name" value="5' to 3' exonuclease, C-terminal subdomain"/>
    <property type="match status" value="1"/>
</dbReference>
<dbReference type="Pfam" id="PF11799">
    <property type="entry name" value="IMS_C"/>
    <property type="match status" value="1"/>
</dbReference>
<dbReference type="InterPro" id="IPR024728">
    <property type="entry name" value="PolY_HhH_motif"/>
</dbReference>
<evidence type="ECO:0000256" key="3">
    <source>
        <dbReference type="ARBA" id="ARBA00022695"/>
    </source>
</evidence>
<dbReference type="Gene3D" id="3.30.70.270">
    <property type="match status" value="1"/>
</dbReference>
<evidence type="ECO:0000256" key="2">
    <source>
        <dbReference type="ARBA" id="ARBA00022457"/>
    </source>
</evidence>
<name>A0ABQ6YZ48_9ENTE</name>
<dbReference type="PROSITE" id="PS50173">
    <property type="entry name" value="UMUC"/>
    <property type="match status" value="1"/>
</dbReference>
<sequence length="444" mass="50937">MPKIDYSQEPIRDILFIDVKSFYATVECVSRNLDPLNTLLVVMSHSDHTGNGLILASSPKAKEILHISNVTRAEHLPDHPDLLKVPPRMSFYIQENMKINKLFQQFVAEEDLLIYSIDESILDVTRSLNLFFPNKKLSRSQKRHQMARMIQQTVYRELGLVLTVGIGDNPLLAKLALDNAAKDNSPSFIAEWRYDNVSETVWKIPELTDFWGIGRKMKKRLYTLGIDTIYQLAHSDEEFLYQRLGIIGQQLYYHANGIDRTILAEKTPLIQEKSYGNSQVLPKNYTNKEEIKIVIGEMAEQVATRIRRHNCLTQCIHLYIGSAYGSKESSFSHQLKIDATDQTKELKHYCFYLFDKYYRGQAVRHIGISYSKLVYTRNRQLNLFDNPEQEIANERLDQIIDRIREKYGFTAIIHATSKLDGARSIARSHLVGGHHGGAGGLDGF</sequence>
<keyword evidence="5" id="KW-0239">DNA-directed DNA polymerase</keyword>
<evidence type="ECO:0000259" key="6">
    <source>
        <dbReference type="PROSITE" id="PS50173"/>
    </source>
</evidence>
<dbReference type="RefSeq" id="WP_161902190.1">
    <property type="nucleotide sequence ID" value="NZ_MAEL01000040.1"/>
</dbReference>
<gene>
    <name evidence="7" type="ORF">BAU17_12195</name>
</gene>
<dbReference type="InterPro" id="IPR017961">
    <property type="entry name" value="DNA_pol_Y-fam_little_finger"/>
</dbReference>
<evidence type="ECO:0000313" key="7">
    <source>
        <dbReference type="EMBL" id="KAF1303465.1"/>
    </source>
</evidence>
<dbReference type="Proteomes" id="UP000782705">
    <property type="component" value="Unassembled WGS sequence"/>
</dbReference>
<evidence type="ECO:0000256" key="4">
    <source>
        <dbReference type="ARBA" id="ARBA00022705"/>
    </source>
</evidence>
<dbReference type="EMBL" id="MAEL01000040">
    <property type="protein sequence ID" value="KAF1303465.1"/>
    <property type="molecule type" value="Genomic_DNA"/>
</dbReference>
<dbReference type="InterPro" id="IPR050116">
    <property type="entry name" value="DNA_polymerase-Y"/>
</dbReference>
<dbReference type="InterPro" id="IPR043502">
    <property type="entry name" value="DNA/RNA_pol_sf"/>
</dbReference>
<proteinExistence type="inferred from homology"/>
<reference evidence="7 8" key="1">
    <citation type="submission" date="2016-06" db="EMBL/GenBank/DDBJ databases">
        <title>Four novel species of enterococci isolated from chicken manure.</title>
        <authorList>
            <person name="Van Tyne D."/>
        </authorList>
    </citation>
    <scope>NUCLEOTIDE SEQUENCE [LARGE SCALE GENOMIC DNA]</scope>
    <source>
        <strain evidence="7 8">CU12B</strain>
    </source>
</reference>
<dbReference type="Gene3D" id="3.30.1490.100">
    <property type="entry name" value="DNA polymerase, Y-family, little finger domain"/>
    <property type="match status" value="1"/>
</dbReference>
<dbReference type="InterPro" id="IPR036775">
    <property type="entry name" value="DNA_pol_Y-fam_lit_finger_sf"/>
</dbReference>
<dbReference type="InterPro" id="IPR043128">
    <property type="entry name" value="Rev_trsase/Diguanyl_cyclase"/>
</dbReference>
<comment type="caution">
    <text evidence="7">The sequence shown here is derived from an EMBL/GenBank/DDBJ whole genome shotgun (WGS) entry which is preliminary data.</text>
</comment>
<accession>A0ABQ6YZ48</accession>
<keyword evidence="4" id="KW-0235">DNA replication</keyword>
<keyword evidence="2" id="KW-0515">Mutator protein</keyword>
<dbReference type="SUPFAM" id="SSF56672">
    <property type="entry name" value="DNA/RNA polymerases"/>
    <property type="match status" value="1"/>
</dbReference>
<dbReference type="Pfam" id="PF11798">
    <property type="entry name" value="IMS_HHH"/>
    <property type="match status" value="1"/>
</dbReference>
<evidence type="ECO:0000256" key="5">
    <source>
        <dbReference type="ARBA" id="ARBA00022932"/>
    </source>
</evidence>
<dbReference type="PANTHER" id="PTHR11076">
    <property type="entry name" value="DNA REPAIR POLYMERASE UMUC / TRANSFERASE FAMILY MEMBER"/>
    <property type="match status" value="1"/>
</dbReference>
<dbReference type="Gene3D" id="3.40.1170.60">
    <property type="match status" value="1"/>
</dbReference>
<evidence type="ECO:0000313" key="8">
    <source>
        <dbReference type="Proteomes" id="UP000782705"/>
    </source>
</evidence>
<keyword evidence="8" id="KW-1185">Reference proteome</keyword>
<protein>
    <submittedName>
        <fullName evidence="7">Excinuclease ABC subunit A</fullName>
    </submittedName>
</protein>
<dbReference type="InterPro" id="IPR001126">
    <property type="entry name" value="UmuC"/>
</dbReference>